<dbReference type="PANTHER" id="PTHR11735:SF6">
    <property type="entry name" value="TRNA N6-ADENOSINE THREONYLCARBAMOYLTRANSFERASE, MITOCHONDRIAL"/>
    <property type="match status" value="1"/>
</dbReference>
<dbReference type="Pfam" id="PF00814">
    <property type="entry name" value="TsaD"/>
    <property type="match status" value="2"/>
</dbReference>
<comment type="function">
    <text evidence="8">Required for the formation of a threonylcarbamoyl group on adenosine at position 37 (t(6)A37) in tRNAs that read codons beginning with adenine. Is involved in the transfer of the threonylcarbamoyl moiety of threonylcarbamoyl-AMP (TC-AMP) to the N6 group of A37, together with TsaE and TsaB. TsaD likely plays a direct catalytic role in this reaction.</text>
</comment>
<feature type="binding site" evidence="8">
    <location>
        <begin position="193"/>
        <end position="197"/>
    </location>
    <ligand>
        <name>substrate</name>
    </ligand>
</feature>
<proteinExistence type="inferred from homology"/>
<reference evidence="10 11" key="1">
    <citation type="journal article" date="2016" name="Nat. Commun.">
        <title>Thousands of microbial genomes shed light on interconnected biogeochemical processes in an aquifer system.</title>
        <authorList>
            <person name="Anantharaman K."/>
            <person name="Brown C.T."/>
            <person name="Hug L.A."/>
            <person name="Sharon I."/>
            <person name="Castelle C.J."/>
            <person name="Probst A.J."/>
            <person name="Thomas B.C."/>
            <person name="Singh A."/>
            <person name="Wilkins M.J."/>
            <person name="Karaoz U."/>
            <person name="Brodie E.L."/>
            <person name="Williams K.H."/>
            <person name="Hubbard S.S."/>
            <person name="Banfield J.F."/>
        </authorList>
    </citation>
    <scope>NUCLEOTIDE SEQUENCE [LARGE SCALE GENOMIC DNA]</scope>
</reference>
<gene>
    <name evidence="8" type="primary">tsaD</name>
    <name evidence="10" type="ORF">A2W58_01420</name>
</gene>
<keyword evidence="6 8" id="KW-0012">Acyltransferase</keyword>
<dbReference type="GO" id="GO:0005737">
    <property type="term" value="C:cytoplasm"/>
    <property type="evidence" value="ECO:0007669"/>
    <property type="project" value="UniProtKB-SubCell"/>
</dbReference>
<dbReference type="Proteomes" id="UP000179264">
    <property type="component" value="Unassembled WGS sequence"/>
</dbReference>
<sequence>MRILSIETSCDETAVSIVEATGGLENPIFSVLGNALFSQIDIHKEFGGVFPMIAKREHAKKLPTLLKKTLVEADMHTLYDISYSVKKWKEIKTILVREENLYEGLKNVLENIQKPDIDVISVTSGPGLAPALWVGISFATALGKLWGIPVVPVNHMEGHICSVLLNRTDKIINPNNQFPKKQNKIQFPAIALLISGGHTELVEVKNWGEYKILGETRDDAVGEAFDKVARMLGLPYPGGPEISKLAQRAREENLLHTAKFPRPMIHSNDFDFSFAGLKTSVLYYLRETFGREEPTLEQKTDIAREFEDAVVDVLVYKTKKTLEDVNAKTLIIAGGVIANKKLREVFGKFETEYTNLEVKIPTHSMTGDNALMIACASYINILLYPELLSKPQNIIANGNLRLS</sequence>
<evidence type="ECO:0000256" key="1">
    <source>
        <dbReference type="ARBA" id="ARBA00022490"/>
    </source>
</evidence>
<comment type="caution">
    <text evidence="8">Lacks conserved residue(s) required for the propagation of feature annotation.</text>
</comment>
<evidence type="ECO:0000313" key="10">
    <source>
        <dbReference type="EMBL" id="OHA93799.1"/>
    </source>
</evidence>
<dbReference type="AlphaFoldDB" id="A0A1G2TAN6"/>
<dbReference type="EC" id="2.3.1.234" evidence="8"/>
<feature type="binding site" evidence="8">
    <location>
        <position position="339"/>
    </location>
    <ligand>
        <name>substrate</name>
    </ligand>
</feature>
<keyword evidence="1 8" id="KW-0963">Cytoplasm</keyword>
<feature type="binding site" evidence="8">
    <location>
        <position position="155"/>
    </location>
    <ligand>
        <name>Fe cation</name>
        <dbReference type="ChEBI" id="CHEBI:24875"/>
    </ligand>
</feature>
<dbReference type="SUPFAM" id="SSF53067">
    <property type="entry name" value="Actin-like ATPase domain"/>
    <property type="match status" value="3"/>
</dbReference>
<comment type="caution">
    <text evidence="10">The sequence shown here is derived from an EMBL/GenBank/DDBJ whole genome shotgun (WGS) entry which is preliminary data.</text>
</comment>
<evidence type="ECO:0000256" key="8">
    <source>
        <dbReference type="HAMAP-Rule" id="MF_01445"/>
    </source>
</evidence>
<dbReference type="GO" id="GO:0002949">
    <property type="term" value="P:tRNA threonylcarbamoyladenosine modification"/>
    <property type="evidence" value="ECO:0007669"/>
    <property type="project" value="UniProtKB-UniRule"/>
</dbReference>
<feature type="binding site" evidence="8">
    <location>
        <position position="368"/>
    </location>
    <ligand>
        <name>Fe cation</name>
        <dbReference type="ChEBI" id="CHEBI:24875"/>
    </ligand>
</feature>
<dbReference type="FunFam" id="3.30.420.40:FF:000040">
    <property type="entry name" value="tRNA N6-adenosine threonylcarbamoyltransferase"/>
    <property type="match status" value="1"/>
</dbReference>
<dbReference type="PANTHER" id="PTHR11735">
    <property type="entry name" value="TRNA N6-ADENOSINE THREONYLCARBAMOYLTRANSFERASE"/>
    <property type="match status" value="1"/>
</dbReference>
<keyword evidence="2 8" id="KW-0808">Transferase</keyword>
<dbReference type="NCBIfam" id="TIGR00329">
    <property type="entry name" value="gcp_kae1"/>
    <property type="match status" value="1"/>
</dbReference>
<feature type="binding site" evidence="8">
    <location>
        <position position="239"/>
    </location>
    <ligand>
        <name>substrate</name>
    </ligand>
</feature>
<accession>A0A1G2TAN6</accession>
<evidence type="ECO:0000256" key="5">
    <source>
        <dbReference type="ARBA" id="ARBA00023004"/>
    </source>
</evidence>
<evidence type="ECO:0000256" key="7">
    <source>
        <dbReference type="ARBA" id="ARBA00048117"/>
    </source>
</evidence>
<evidence type="ECO:0000256" key="4">
    <source>
        <dbReference type="ARBA" id="ARBA00022723"/>
    </source>
</evidence>
<evidence type="ECO:0000313" key="11">
    <source>
        <dbReference type="Proteomes" id="UP000179264"/>
    </source>
</evidence>
<feature type="domain" description="Gcp-like" evidence="9">
    <location>
        <begin position="111"/>
        <end position="374"/>
    </location>
</feature>
<evidence type="ECO:0000259" key="9">
    <source>
        <dbReference type="Pfam" id="PF00814"/>
    </source>
</evidence>
<dbReference type="InterPro" id="IPR022450">
    <property type="entry name" value="TsaD"/>
</dbReference>
<feature type="binding site" evidence="8">
    <location>
        <position position="159"/>
    </location>
    <ligand>
        <name>Fe cation</name>
        <dbReference type="ChEBI" id="CHEBI:24875"/>
    </ligand>
</feature>
<keyword evidence="4 8" id="KW-0479">Metal-binding</keyword>
<feature type="binding site" evidence="8">
    <location>
        <position position="226"/>
    </location>
    <ligand>
        <name>substrate</name>
    </ligand>
</feature>
<evidence type="ECO:0000256" key="6">
    <source>
        <dbReference type="ARBA" id="ARBA00023315"/>
    </source>
</evidence>
<protein>
    <recommendedName>
        <fullName evidence="8">tRNA N6-adenosine threonylcarbamoyltransferase</fullName>
        <ecNumber evidence="8">2.3.1.234</ecNumber>
    </recommendedName>
    <alternativeName>
        <fullName evidence="8">N6-L-threonylcarbamoyladenine synthase</fullName>
        <shortName evidence="8">t(6)A synthase</shortName>
    </alternativeName>
    <alternativeName>
        <fullName evidence="8">t(6)A37 threonylcarbamoyladenosine biosynthesis protein TsaD</fullName>
    </alternativeName>
    <alternativeName>
        <fullName evidence="8">tRNA threonylcarbamoyladenosine biosynthesis protein TsaD</fullName>
    </alternativeName>
</protein>
<dbReference type="EMBL" id="MHVL01000010">
    <property type="protein sequence ID" value="OHA93799.1"/>
    <property type="molecule type" value="Genomic_DNA"/>
</dbReference>
<dbReference type="InterPro" id="IPR017861">
    <property type="entry name" value="KAE1/TsaD"/>
</dbReference>
<dbReference type="Gene3D" id="3.30.420.40">
    <property type="match status" value="2"/>
</dbReference>
<comment type="similarity">
    <text evidence="8">Belongs to the KAE1 / TsaD family.</text>
</comment>
<comment type="catalytic activity">
    <reaction evidence="7 8">
        <text>L-threonylcarbamoyladenylate + adenosine(37) in tRNA = N(6)-L-threonylcarbamoyladenosine(37) in tRNA + AMP + H(+)</text>
        <dbReference type="Rhea" id="RHEA:37059"/>
        <dbReference type="Rhea" id="RHEA-COMP:10162"/>
        <dbReference type="Rhea" id="RHEA-COMP:10163"/>
        <dbReference type="ChEBI" id="CHEBI:15378"/>
        <dbReference type="ChEBI" id="CHEBI:73682"/>
        <dbReference type="ChEBI" id="CHEBI:74411"/>
        <dbReference type="ChEBI" id="CHEBI:74418"/>
        <dbReference type="ChEBI" id="CHEBI:456215"/>
        <dbReference type="EC" id="2.3.1.234"/>
    </reaction>
</comment>
<comment type="cofactor">
    <cofactor evidence="8">
        <name>Fe(2+)</name>
        <dbReference type="ChEBI" id="CHEBI:29033"/>
    </cofactor>
    <text evidence="8">Binds 1 Fe(2+) ion per subunit.</text>
</comment>
<feature type="domain" description="Gcp-like" evidence="9">
    <location>
        <begin position="31"/>
        <end position="76"/>
    </location>
</feature>
<dbReference type="GO" id="GO:0061711">
    <property type="term" value="F:tRNA N(6)-L-threonylcarbamoyladenine synthase activity"/>
    <property type="evidence" value="ECO:0007669"/>
    <property type="project" value="UniProtKB-EC"/>
</dbReference>
<dbReference type="InterPro" id="IPR043129">
    <property type="entry name" value="ATPase_NBD"/>
</dbReference>
<keyword evidence="5 8" id="KW-0408">Iron</keyword>
<evidence type="ECO:0000256" key="2">
    <source>
        <dbReference type="ARBA" id="ARBA00022679"/>
    </source>
</evidence>
<comment type="subcellular location">
    <subcellularLocation>
        <location evidence="8">Cytoplasm</location>
    </subcellularLocation>
</comment>
<dbReference type="InterPro" id="IPR000905">
    <property type="entry name" value="Gcp-like_dom"/>
</dbReference>
<keyword evidence="3 8" id="KW-0819">tRNA processing</keyword>
<name>A0A1G2TAN6_9BACT</name>
<dbReference type="GO" id="GO:0005506">
    <property type="term" value="F:iron ion binding"/>
    <property type="evidence" value="ECO:0007669"/>
    <property type="project" value="UniProtKB-UniRule"/>
</dbReference>
<organism evidence="10 11">
    <name type="scientific">Candidatus Zambryskibacteria bacterium RIFCSPHIGHO2_02_38_10.5</name>
    <dbReference type="NCBI Taxonomy" id="1802742"/>
    <lineage>
        <taxon>Bacteria</taxon>
        <taxon>Candidatus Zambryskiibacteriota</taxon>
    </lineage>
</organism>
<evidence type="ECO:0000256" key="3">
    <source>
        <dbReference type="ARBA" id="ARBA00022694"/>
    </source>
</evidence>
<dbReference type="HAMAP" id="MF_01445">
    <property type="entry name" value="TsaD"/>
    <property type="match status" value="1"/>
</dbReference>